<dbReference type="AlphaFoldDB" id="A0A8W8P194"/>
<evidence type="ECO:0000313" key="11">
    <source>
        <dbReference type="Proteomes" id="UP000005408"/>
    </source>
</evidence>
<feature type="domain" description="C2H2-type" evidence="9">
    <location>
        <begin position="298"/>
        <end position="325"/>
    </location>
</feature>
<keyword evidence="3" id="KW-0677">Repeat</keyword>
<feature type="domain" description="C2H2-type" evidence="9">
    <location>
        <begin position="270"/>
        <end position="297"/>
    </location>
</feature>
<dbReference type="GO" id="GO:0008270">
    <property type="term" value="F:zinc ion binding"/>
    <property type="evidence" value="ECO:0007669"/>
    <property type="project" value="UniProtKB-KW"/>
</dbReference>
<keyword evidence="5" id="KW-0862">Zinc</keyword>
<dbReference type="Gene3D" id="3.30.160.60">
    <property type="entry name" value="Classic Zinc Finger"/>
    <property type="match status" value="6"/>
</dbReference>
<evidence type="ECO:0000256" key="8">
    <source>
        <dbReference type="SAM" id="MobiDB-lite"/>
    </source>
</evidence>
<evidence type="ECO:0000256" key="1">
    <source>
        <dbReference type="ARBA" id="ARBA00004123"/>
    </source>
</evidence>
<evidence type="ECO:0000259" key="9">
    <source>
        <dbReference type="PROSITE" id="PS50157"/>
    </source>
</evidence>
<dbReference type="SMART" id="SM00355">
    <property type="entry name" value="ZnF_C2H2"/>
    <property type="match status" value="6"/>
</dbReference>
<evidence type="ECO:0000256" key="5">
    <source>
        <dbReference type="ARBA" id="ARBA00022833"/>
    </source>
</evidence>
<name>A0A8W8P194_MAGGI</name>
<dbReference type="InterPro" id="IPR013087">
    <property type="entry name" value="Znf_C2H2_type"/>
</dbReference>
<dbReference type="Proteomes" id="UP000005408">
    <property type="component" value="Unassembled WGS sequence"/>
</dbReference>
<evidence type="ECO:0000256" key="6">
    <source>
        <dbReference type="ARBA" id="ARBA00023242"/>
    </source>
</evidence>
<feature type="compositionally biased region" description="Basic and acidic residues" evidence="8">
    <location>
        <begin position="129"/>
        <end position="153"/>
    </location>
</feature>
<dbReference type="EnsemblMetazoa" id="G813.4">
    <property type="protein sequence ID" value="G813.4:cds"/>
    <property type="gene ID" value="G813"/>
</dbReference>
<feature type="domain" description="C2H2-type" evidence="9">
    <location>
        <begin position="238"/>
        <end position="260"/>
    </location>
</feature>
<dbReference type="InterPro" id="IPR036236">
    <property type="entry name" value="Znf_C2H2_sf"/>
</dbReference>
<feature type="domain" description="C2H2-type" evidence="9">
    <location>
        <begin position="210"/>
        <end position="237"/>
    </location>
</feature>
<evidence type="ECO:0000256" key="2">
    <source>
        <dbReference type="ARBA" id="ARBA00022723"/>
    </source>
</evidence>
<dbReference type="InterPro" id="IPR050331">
    <property type="entry name" value="Zinc_finger"/>
</dbReference>
<organism evidence="10 11">
    <name type="scientific">Magallana gigas</name>
    <name type="common">Pacific oyster</name>
    <name type="synonym">Crassostrea gigas</name>
    <dbReference type="NCBI Taxonomy" id="29159"/>
    <lineage>
        <taxon>Eukaryota</taxon>
        <taxon>Metazoa</taxon>
        <taxon>Spiralia</taxon>
        <taxon>Lophotrochozoa</taxon>
        <taxon>Mollusca</taxon>
        <taxon>Bivalvia</taxon>
        <taxon>Autobranchia</taxon>
        <taxon>Pteriomorphia</taxon>
        <taxon>Ostreida</taxon>
        <taxon>Ostreoidea</taxon>
        <taxon>Ostreidae</taxon>
        <taxon>Magallana</taxon>
    </lineage>
</organism>
<dbReference type="Pfam" id="PF13912">
    <property type="entry name" value="zf-C2H2_6"/>
    <property type="match status" value="2"/>
</dbReference>
<dbReference type="Pfam" id="PF00096">
    <property type="entry name" value="zf-C2H2"/>
    <property type="match status" value="3"/>
</dbReference>
<protein>
    <recommendedName>
        <fullName evidence="9">C2H2-type domain-containing protein</fullName>
    </recommendedName>
</protein>
<dbReference type="PROSITE" id="PS00028">
    <property type="entry name" value="ZINC_FINGER_C2H2_1"/>
    <property type="match status" value="5"/>
</dbReference>
<keyword evidence="6" id="KW-0539">Nucleus</keyword>
<sequence length="424" mass="48637">MYTKTEIDLEILSDKKFGFTFGVCSLLLFGSLHVDLKYGHEKQMFGFRVFGLLSAEIKIIPALTEEEIQKVVEGSGITLLKQVESDSYTVHGSWKSLQRARDILEKFTVKPETSAADKNGSSEIPVTTKCDEGVDSRESDEGNESLDDKRGDSSDMNDECEASPSMEEQMETEMEENPDKEKVFKCKECKEEHQSLSQLTEHNQKAHNLFTCDICLKTYAKKRYVQQHRKRHTQEKKFQCSICGFKFFEQSKLKSHLEIHKPVTERELPYKCSICMKQFHNRTGWTEHMNTHTGQKPHKCSLCGAEFAHSSALKRHEASHEPNHPIKCDFCEKKFRYPDKLKAHMILHTGEKKYACQCGKIYTTSNSLKRHQQTCSDANPLTQQVSVYMYQNPVLQDIVYMCGLCEKQFDSLESAGSHICSCCQ</sequence>
<reference evidence="10" key="1">
    <citation type="submission" date="2022-08" db="UniProtKB">
        <authorList>
            <consortium name="EnsemblMetazoa"/>
        </authorList>
    </citation>
    <scope>IDENTIFICATION</scope>
    <source>
        <strain evidence="10">05x7-T-G4-1.051#20</strain>
    </source>
</reference>
<evidence type="ECO:0000256" key="4">
    <source>
        <dbReference type="ARBA" id="ARBA00022771"/>
    </source>
</evidence>
<keyword evidence="11" id="KW-1185">Reference proteome</keyword>
<dbReference type="PROSITE" id="PS50157">
    <property type="entry name" value="ZINC_FINGER_C2H2_2"/>
    <property type="match status" value="5"/>
</dbReference>
<feature type="domain" description="C2H2-type" evidence="9">
    <location>
        <begin position="326"/>
        <end position="353"/>
    </location>
</feature>
<keyword evidence="2" id="KW-0479">Metal-binding</keyword>
<feature type="region of interest" description="Disordered" evidence="8">
    <location>
        <begin position="112"/>
        <end position="177"/>
    </location>
</feature>
<dbReference type="GO" id="GO:0005634">
    <property type="term" value="C:nucleus"/>
    <property type="evidence" value="ECO:0007669"/>
    <property type="project" value="UniProtKB-SubCell"/>
</dbReference>
<keyword evidence="4 7" id="KW-0863">Zinc-finger</keyword>
<dbReference type="SUPFAM" id="SSF57667">
    <property type="entry name" value="beta-beta-alpha zinc fingers"/>
    <property type="match status" value="3"/>
</dbReference>
<dbReference type="PANTHER" id="PTHR16515">
    <property type="entry name" value="PR DOMAIN ZINC FINGER PROTEIN"/>
    <property type="match status" value="1"/>
</dbReference>
<dbReference type="PANTHER" id="PTHR16515:SF66">
    <property type="entry name" value="C2H2-TYPE DOMAIN-CONTAINING PROTEIN"/>
    <property type="match status" value="1"/>
</dbReference>
<evidence type="ECO:0000256" key="7">
    <source>
        <dbReference type="PROSITE-ProRule" id="PRU00042"/>
    </source>
</evidence>
<dbReference type="GO" id="GO:0010468">
    <property type="term" value="P:regulation of gene expression"/>
    <property type="evidence" value="ECO:0007669"/>
    <property type="project" value="TreeGrafter"/>
</dbReference>
<evidence type="ECO:0000256" key="3">
    <source>
        <dbReference type="ARBA" id="ARBA00022737"/>
    </source>
</evidence>
<evidence type="ECO:0000313" key="10">
    <source>
        <dbReference type="EnsemblMetazoa" id="G813.4:cds"/>
    </source>
</evidence>
<accession>A0A8W8P194</accession>
<comment type="subcellular location">
    <subcellularLocation>
        <location evidence="1">Nucleus</location>
    </subcellularLocation>
</comment>
<dbReference type="FunFam" id="3.30.160.60:FF:000446">
    <property type="entry name" value="Zinc finger protein"/>
    <property type="match status" value="1"/>
</dbReference>
<proteinExistence type="predicted"/>